<dbReference type="PROSITE" id="PS00282">
    <property type="entry name" value="KAZAL_1"/>
    <property type="match status" value="1"/>
</dbReference>
<dbReference type="Gene3D" id="3.30.60.30">
    <property type="match status" value="1"/>
</dbReference>
<reference evidence="4" key="1">
    <citation type="submission" date="2025-08" db="UniProtKB">
        <authorList>
            <consortium name="Ensembl"/>
        </authorList>
    </citation>
    <scope>IDENTIFICATION</scope>
</reference>
<name>A0A8C3PCF5_CHRPI</name>
<dbReference type="Pfam" id="PF00050">
    <property type="entry name" value="Kazal_1"/>
    <property type="match status" value="1"/>
</dbReference>
<proteinExistence type="predicted"/>
<dbReference type="AlphaFoldDB" id="A0A8C3PCF5"/>
<feature type="region of interest" description="Disordered" evidence="2">
    <location>
        <begin position="46"/>
        <end position="68"/>
    </location>
</feature>
<keyword evidence="5" id="KW-1185">Reference proteome</keyword>
<evidence type="ECO:0000256" key="2">
    <source>
        <dbReference type="SAM" id="MobiDB-lite"/>
    </source>
</evidence>
<evidence type="ECO:0000259" key="3">
    <source>
        <dbReference type="PROSITE" id="PS51465"/>
    </source>
</evidence>
<protein>
    <recommendedName>
        <fullName evidence="3">Kazal-like domain-containing protein</fullName>
    </recommendedName>
</protein>
<feature type="compositionally biased region" description="Basic and acidic residues" evidence="2">
    <location>
        <begin position="54"/>
        <end position="68"/>
    </location>
</feature>
<dbReference type="SMART" id="SM00280">
    <property type="entry name" value="KAZAL"/>
    <property type="match status" value="1"/>
</dbReference>
<evidence type="ECO:0000313" key="5">
    <source>
        <dbReference type="Proteomes" id="UP000694380"/>
    </source>
</evidence>
<sequence>PVVEDPDCGSFIFPGCPKILDPVCGTDNLTYPNECELCTMNLRCTNTEQQDSPCPRETRDRQTDEGIQ</sequence>
<dbReference type="PROSITE" id="PS51465">
    <property type="entry name" value="KAZAL_2"/>
    <property type="match status" value="1"/>
</dbReference>
<dbReference type="InterPro" id="IPR036058">
    <property type="entry name" value="Kazal_dom_sf"/>
</dbReference>
<dbReference type="GeneTree" id="ENSGT01120000272961"/>
<evidence type="ECO:0000256" key="1">
    <source>
        <dbReference type="ARBA" id="ARBA00023157"/>
    </source>
</evidence>
<dbReference type="Ensembl" id="ENSCPBT00000038037.1">
    <property type="protein sequence ID" value="ENSCPBP00000032340.1"/>
    <property type="gene ID" value="ENSCPBG00000022677.1"/>
</dbReference>
<organism evidence="4 5">
    <name type="scientific">Chrysemys picta bellii</name>
    <name type="common">Western painted turtle</name>
    <name type="synonym">Emys bellii</name>
    <dbReference type="NCBI Taxonomy" id="8478"/>
    <lineage>
        <taxon>Eukaryota</taxon>
        <taxon>Metazoa</taxon>
        <taxon>Chordata</taxon>
        <taxon>Craniata</taxon>
        <taxon>Vertebrata</taxon>
        <taxon>Euteleostomi</taxon>
        <taxon>Archelosauria</taxon>
        <taxon>Testudinata</taxon>
        <taxon>Testudines</taxon>
        <taxon>Cryptodira</taxon>
        <taxon>Durocryptodira</taxon>
        <taxon>Testudinoidea</taxon>
        <taxon>Emydidae</taxon>
        <taxon>Chrysemys</taxon>
    </lineage>
</organism>
<feature type="domain" description="Kazal-like" evidence="3">
    <location>
        <begin position="2"/>
        <end position="56"/>
    </location>
</feature>
<keyword evidence="1" id="KW-1015">Disulfide bond</keyword>
<dbReference type="SUPFAM" id="SSF100895">
    <property type="entry name" value="Kazal-type serine protease inhibitors"/>
    <property type="match status" value="1"/>
</dbReference>
<dbReference type="Proteomes" id="UP000694380">
    <property type="component" value="Unplaced"/>
</dbReference>
<evidence type="ECO:0000313" key="4">
    <source>
        <dbReference type="Ensembl" id="ENSCPBP00000032340.1"/>
    </source>
</evidence>
<accession>A0A8C3PCF5</accession>
<dbReference type="InterPro" id="IPR002350">
    <property type="entry name" value="Kazal_dom"/>
</dbReference>
<reference evidence="4" key="2">
    <citation type="submission" date="2025-09" db="UniProtKB">
        <authorList>
            <consortium name="Ensembl"/>
        </authorList>
    </citation>
    <scope>IDENTIFICATION</scope>
</reference>